<name>A0AAN2BZ71_9PROT</name>
<accession>A0AAN2BZ71</accession>
<dbReference type="Proteomes" id="UP001320326">
    <property type="component" value="Chromosome"/>
</dbReference>
<dbReference type="KEGG" id="seme:MIZ01_1599"/>
<protein>
    <submittedName>
        <fullName evidence="2">Uncharacterized protein</fullName>
    </submittedName>
</protein>
<gene>
    <name evidence="2" type="ORF">MIZ01_1599</name>
</gene>
<dbReference type="AlphaFoldDB" id="A0AAN2BZ71"/>
<sequence length="75" mass="8266">MFEKVKSGLEKGEVEVSETRQQVIGLAILLIVVVLAYLTGRGDGIEAAQRDNANLQQLTQKVENLKKIVEEGCPR</sequence>
<keyword evidence="1" id="KW-1133">Transmembrane helix</keyword>
<evidence type="ECO:0000313" key="2">
    <source>
        <dbReference type="EMBL" id="BCK87803.1"/>
    </source>
</evidence>
<dbReference type="EMBL" id="AP023423">
    <property type="protein sequence ID" value="BCK87803.1"/>
    <property type="molecule type" value="Genomic_DNA"/>
</dbReference>
<proteinExistence type="predicted"/>
<reference evidence="2 3" key="1">
    <citation type="journal article" date="2022" name="Int. J. Syst. Evol. Microbiol.">
        <title>&lt;i&gt;Sideroxyarcus emersonii&lt;/i&gt; gen. nov. sp. nov., a neutrophilic, microaerobic iron- and thiosulfate-oxidizing bacterium isolated from iron-rich wetland sediment.</title>
        <authorList>
            <person name="Kato S."/>
            <person name="Itoh T."/>
            <person name="Iino T."/>
            <person name="Ohkuma M."/>
        </authorList>
    </citation>
    <scope>NUCLEOTIDE SEQUENCE [LARGE SCALE GENOMIC DNA]</scope>
    <source>
        <strain evidence="2 3">MIZ01</strain>
    </source>
</reference>
<keyword evidence="1" id="KW-0472">Membrane</keyword>
<organism evidence="2 3">
    <name type="scientific">Sideroxyarcus emersonii</name>
    <dbReference type="NCBI Taxonomy" id="2764705"/>
    <lineage>
        <taxon>Bacteria</taxon>
        <taxon>Pseudomonadati</taxon>
        <taxon>Pseudomonadota</taxon>
        <taxon>Betaproteobacteria</taxon>
        <taxon>Nitrosomonadales</taxon>
        <taxon>Gallionellaceae</taxon>
        <taxon>Sideroxyarcus</taxon>
    </lineage>
</organism>
<dbReference type="RefSeq" id="WP_237246365.1">
    <property type="nucleotide sequence ID" value="NZ_AP023423.1"/>
</dbReference>
<keyword evidence="3" id="KW-1185">Reference proteome</keyword>
<keyword evidence="1" id="KW-0812">Transmembrane</keyword>
<feature type="transmembrane region" description="Helical" evidence="1">
    <location>
        <begin position="20"/>
        <end position="40"/>
    </location>
</feature>
<evidence type="ECO:0000313" key="3">
    <source>
        <dbReference type="Proteomes" id="UP001320326"/>
    </source>
</evidence>
<evidence type="ECO:0000256" key="1">
    <source>
        <dbReference type="SAM" id="Phobius"/>
    </source>
</evidence>